<protein>
    <recommendedName>
        <fullName evidence="4">B box-type domain-containing protein</fullName>
    </recommendedName>
</protein>
<organism evidence="5 6">
    <name type="scientific">Dreissena polymorpha</name>
    <name type="common">Zebra mussel</name>
    <name type="synonym">Mytilus polymorpha</name>
    <dbReference type="NCBI Taxonomy" id="45954"/>
    <lineage>
        <taxon>Eukaryota</taxon>
        <taxon>Metazoa</taxon>
        <taxon>Spiralia</taxon>
        <taxon>Lophotrochozoa</taxon>
        <taxon>Mollusca</taxon>
        <taxon>Bivalvia</taxon>
        <taxon>Autobranchia</taxon>
        <taxon>Heteroconchia</taxon>
        <taxon>Euheterodonta</taxon>
        <taxon>Imparidentia</taxon>
        <taxon>Neoheterodontei</taxon>
        <taxon>Myida</taxon>
        <taxon>Dreissenoidea</taxon>
        <taxon>Dreissenidae</taxon>
        <taxon>Dreissena</taxon>
    </lineage>
</organism>
<dbReference type="Proteomes" id="UP000828390">
    <property type="component" value="Unassembled WGS sequence"/>
</dbReference>
<dbReference type="Gene3D" id="2.120.10.30">
    <property type="entry name" value="TolB, C-terminal domain"/>
    <property type="match status" value="1"/>
</dbReference>
<keyword evidence="1" id="KW-0862">Zinc</keyword>
<comment type="caution">
    <text evidence="5">The sequence shown here is derived from an EMBL/GenBank/DDBJ whole genome shotgun (WGS) entry which is preliminary data.</text>
</comment>
<keyword evidence="1" id="KW-0479">Metal-binding</keyword>
<evidence type="ECO:0000313" key="5">
    <source>
        <dbReference type="EMBL" id="KAH3773032.1"/>
    </source>
</evidence>
<reference evidence="5" key="1">
    <citation type="journal article" date="2019" name="bioRxiv">
        <title>The Genome of the Zebra Mussel, Dreissena polymorpha: A Resource for Invasive Species Research.</title>
        <authorList>
            <person name="McCartney M.A."/>
            <person name="Auch B."/>
            <person name="Kono T."/>
            <person name="Mallez S."/>
            <person name="Zhang Y."/>
            <person name="Obille A."/>
            <person name="Becker A."/>
            <person name="Abrahante J.E."/>
            <person name="Garbe J."/>
            <person name="Badalamenti J.P."/>
            <person name="Herman A."/>
            <person name="Mangelson H."/>
            <person name="Liachko I."/>
            <person name="Sullivan S."/>
            <person name="Sone E.D."/>
            <person name="Koren S."/>
            <person name="Silverstein K.A.T."/>
            <person name="Beckman K.B."/>
            <person name="Gohl D.M."/>
        </authorList>
    </citation>
    <scope>NUCLEOTIDE SEQUENCE</scope>
    <source>
        <strain evidence="5">Duluth1</strain>
        <tissue evidence="5">Whole animal</tissue>
    </source>
</reference>
<evidence type="ECO:0000256" key="3">
    <source>
        <dbReference type="SAM" id="MobiDB-lite"/>
    </source>
</evidence>
<evidence type="ECO:0000256" key="2">
    <source>
        <dbReference type="SAM" id="Coils"/>
    </source>
</evidence>
<keyword evidence="1" id="KW-0863">Zinc-finger</keyword>
<dbReference type="PROSITE" id="PS50119">
    <property type="entry name" value="ZF_BBOX"/>
    <property type="match status" value="1"/>
</dbReference>
<dbReference type="SUPFAM" id="SSF101898">
    <property type="entry name" value="NHL repeat"/>
    <property type="match status" value="1"/>
</dbReference>
<dbReference type="EMBL" id="JAIWYP010000009">
    <property type="protein sequence ID" value="KAH3773032.1"/>
    <property type="molecule type" value="Genomic_DNA"/>
</dbReference>
<reference evidence="5" key="2">
    <citation type="submission" date="2020-11" db="EMBL/GenBank/DDBJ databases">
        <authorList>
            <person name="McCartney M.A."/>
            <person name="Auch B."/>
            <person name="Kono T."/>
            <person name="Mallez S."/>
            <person name="Becker A."/>
            <person name="Gohl D.M."/>
            <person name="Silverstein K.A.T."/>
            <person name="Koren S."/>
            <person name="Bechman K.B."/>
            <person name="Herman A."/>
            <person name="Abrahante J.E."/>
            <person name="Garbe J."/>
        </authorList>
    </citation>
    <scope>NUCLEOTIDE SEQUENCE</scope>
    <source>
        <strain evidence="5">Duluth1</strain>
        <tissue evidence="5">Whole animal</tissue>
    </source>
</reference>
<dbReference type="PANTHER" id="PTHR25462">
    <property type="entry name" value="BONUS, ISOFORM C-RELATED"/>
    <property type="match status" value="1"/>
</dbReference>
<dbReference type="Pfam" id="PF08450">
    <property type="entry name" value="SGL"/>
    <property type="match status" value="1"/>
</dbReference>
<keyword evidence="6" id="KW-1185">Reference proteome</keyword>
<dbReference type="InterPro" id="IPR013658">
    <property type="entry name" value="SGL"/>
</dbReference>
<dbReference type="PANTHER" id="PTHR25462:SF296">
    <property type="entry name" value="MEIOTIC P26, ISOFORM F"/>
    <property type="match status" value="1"/>
</dbReference>
<dbReference type="SUPFAM" id="SSF57845">
    <property type="entry name" value="B-box zinc-binding domain"/>
    <property type="match status" value="1"/>
</dbReference>
<dbReference type="AlphaFoldDB" id="A0A9D4IHT8"/>
<gene>
    <name evidence="5" type="ORF">DPMN_174381</name>
</gene>
<feature type="coiled-coil region" evidence="2">
    <location>
        <begin position="217"/>
        <end position="251"/>
    </location>
</feature>
<feature type="domain" description="B box-type" evidence="4">
    <location>
        <begin position="159"/>
        <end position="193"/>
    </location>
</feature>
<dbReference type="GO" id="GO:0008270">
    <property type="term" value="F:zinc ion binding"/>
    <property type="evidence" value="ECO:0007669"/>
    <property type="project" value="UniProtKB-KW"/>
</dbReference>
<feature type="region of interest" description="Disordered" evidence="3">
    <location>
        <begin position="57"/>
        <end position="90"/>
    </location>
</feature>
<dbReference type="InterPro" id="IPR011042">
    <property type="entry name" value="6-blade_b-propeller_TolB-like"/>
</dbReference>
<dbReference type="InterPro" id="IPR000315">
    <property type="entry name" value="Znf_B-box"/>
</dbReference>
<dbReference type="Gene3D" id="4.10.830.40">
    <property type="match status" value="1"/>
</dbReference>
<feature type="coiled-coil region" evidence="2">
    <location>
        <begin position="292"/>
        <end position="342"/>
    </location>
</feature>
<accession>A0A9D4IHT8</accession>
<name>A0A9D4IHT8_DREPO</name>
<evidence type="ECO:0000313" key="6">
    <source>
        <dbReference type="Proteomes" id="UP000828390"/>
    </source>
</evidence>
<dbReference type="InterPro" id="IPR047153">
    <property type="entry name" value="TRIM45/56/19-like"/>
</dbReference>
<keyword evidence="2" id="KW-0175">Coiled coil</keyword>
<dbReference type="Gene3D" id="3.30.160.60">
    <property type="entry name" value="Classic Zinc Finger"/>
    <property type="match status" value="1"/>
</dbReference>
<evidence type="ECO:0000259" key="4">
    <source>
        <dbReference type="PROSITE" id="PS50119"/>
    </source>
</evidence>
<evidence type="ECO:0000256" key="1">
    <source>
        <dbReference type="PROSITE-ProRule" id="PRU00024"/>
    </source>
</evidence>
<sequence length="651" mass="73841">MSVHSVKYYDVERTLSRLAMNYDRERSLLPPSTAESATRLNRMREYSYALSARTQYSRPGRTNLSAIPANSPPSSTPVPTATQTKQKRKVAKSMSTDIQCSPCSRDNLHHDAAGYCIECSEYFCESCIKHHKNLKITKNHTMQDRRKMPKVQKYDPEEEIIEICEEHPMELIRFFCKDHDEPSCRICATLKHRACSTLVYIPDLKSKETNKSCVNTIKQMNALAAQFETAREETERTMKTLEIKKHDYEQSMLKLHQDFIDHLHYLEQQAMRNLETLYQDQQGYISARVGSCSEAIKTLQQATQHLDSAKKNGIESKVFLQMKKIKKQVRHFEDLLADIQKKNKEALNFKFKADPKVKEFLKMTDVLGTLDIVQAPGKTVTTLKHFKVNSQSDAYDVSDVTGSCFLSDGRLILADMYNESLKVVDTSFALVTQTKLSTEPWDVCPISDTQVIVSLPKEKKLQFFNIGSTIQPLKKIGNIPSLKSSQYFGVAYYKERLYVTCPKETPPCIKILDMNGAPVHEIANSNQEQPIFSDPLFIAVQNDGKTIYVSDSGNNTIVTIDTRNDEVKHTHQMADGNHPGGLVVLTEGDVYTCGFKSNNVLRFNAGGQYLEELITNQGGLLSPQSICYWSQGRQLVVTMQKSNIVKVFQVS</sequence>
<proteinExistence type="predicted"/>